<gene>
    <name evidence="1" type="ORF">DW740_04165</name>
</gene>
<sequence>MNKDWGKAIAQLCVIIQNNADSKEPVLQYTEFMKTVYGIDGADFLDIYREWERSGEIVDKREKVSCTGLENMEKNLYPKSMDGLCWLYDEGILEEDAFCEILFEEDYEIKNGSDGKFIGFYPQYPGCIGFADSREMLDMKMKKSLKNWIRAAYILWKENKILVK</sequence>
<proteinExistence type="predicted"/>
<reference evidence="1 2" key="1">
    <citation type="submission" date="2018-08" db="EMBL/GenBank/DDBJ databases">
        <title>A genome reference for cultivated species of the human gut microbiota.</title>
        <authorList>
            <person name="Zou Y."/>
            <person name="Xue W."/>
            <person name="Luo G."/>
        </authorList>
    </citation>
    <scope>NUCLEOTIDE SEQUENCE [LARGE SCALE GENOMIC DNA]</scope>
    <source>
        <strain evidence="1 2">AM28-23</strain>
    </source>
</reference>
<evidence type="ECO:0000313" key="1">
    <source>
        <dbReference type="EMBL" id="RHE41492.1"/>
    </source>
</evidence>
<dbReference type="RefSeq" id="WP_015540805.1">
    <property type="nucleotide sequence ID" value="NZ_CABJFK010000002.1"/>
</dbReference>
<protein>
    <submittedName>
        <fullName evidence="1">Uncharacterized protein</fullName>
    </submittedName>
</protein>
<dbReference type="EMBL" id="QSKF01000002">
    <property type="protein sequence ID" value="RHE41492.1"/>
    <property type="molecule type" value="Genomic_DNA"/>
</dbReference>
<organism evidence="1 2">
    <name type="scientific">Blautia obeum</name>
    <dbReference type="NCBI Taxonomy" id="40520"/>
    <lineage>
        <taxon>Bacteria</taxon>
        <taxon>Bacillati</taxon>
        <taxon>Bacillota</taxon>
        <taxon>Clostridia</taxon>
        <taxon>Lachnospirales</taxon>
        <taxon>Lachnospiraceae</taxon>
        <taxon>Blautia</taxon>
    </lineage>
</organism>
<dbReference type="Proteomes" id="UP000283745">
    <property type="component" value="Unassembled WGS sequence"/>
</dbReference>
<name>A0A414JAM9_9FIRM</name>
<dbReference type="AlphaFoldDB" id="A0A414JAM9"/>
<evidence type="ECO:0000313" key="2">
    <source>
        <dbReference type="Proteomes" id="UP000283745"/>
    </source>
</evidence>
<comment type="caution">
    <text evidence="1">The sequence shown here is derived from an EMBL/GenBank/DDBJ whole genome shotgun (WGS) entry which is preliminary data.</text>
</comment>
<accession>A0A414JAM9</accession>